<reference evidence="3" key="1">
    <citation type="journal article" date="2020" name="Mol. Plant Microbe Interact.">
        <title>Genome Sequence of the Biocontrol Agent Coniothyrium minitans strain Conio (IMI 134523).</title>
        <authorList>
            <person name="Patel D."/>
            <person name="Shittu T.A."/>
            <person name="Baroncelli R."/>
            <person name="Muthumeenakshi S."/>
            <person name="Osborne T.H."/>
            <person name="Janganan T.K."/>
            <person name="Sreenivasaprasad S."/>
        </authorList>
    </citation>
    <scope>NUCLEOTIDE SEQUENCE</scope>
    <source>
        <strain evidence="3">Conio</strain>
    </source>
</reference>
<comment type="caution">
    <text evidence="3">The sequence shown here is derived from an EMBL/GenBank/DDBJ whole genome shotgun (WGS) entry which is preliminary data.</text>
</comment>
<keyword evidence="2" id="KW-0732">Signal</keyword>
<dbReference type="Proteomes" id="UP000756921">
    <property type="component" value="Unassembled WGS sequence"/>
</dbReference>
<organism evidence="3 4">
    <name type="scientific">Paraphaeosphaeria minitans</name>
    <dbReference type="NCBI Taxonomy" id="565426"/>
    <lineage>
        <taxon>Eukaryota</taxon>
        <taxon>Fungi</taxon>
        <taxon>Dikarya</taxon>
        <taxon>Ascomycota</taxon>
        <taxon>Pezizomycotina</taxon>
        <taxon>Dothideomycetes</taxon>
        <taxon>Pleosporomycetidae</taxon>
        <taxon>Pleosporales</taxon>
        <taxon>Massarineae</taxon>
        <taxon>Didymosphaeriaceae</taxon>
        <taxon>Paraphaeosphaeria</taxon>
    </lineage>
</organism>
<evidence type="ECO:0000256" key="2">
    <source>
        <dbReference type="SAM" id="SignalP"/>
    </source>
</evidence>
<dbReference type="AlphaFoldDB" id="A0A9P6GR40"/>
<sequence length="224" mass="22993">MYTNFFSLTLILPAVLGAEFSQIIAHDFSAMLRRSNALTKRQGYYPSSQPCGSGTTCAEACGAGQVECPADAGRGVCFDPSQSQCCPDGSGYSCDSGYFCSSDGRGNTYCCPNGMDLGACAEAYSLTVSLVSQTGTIDVPLQTEIATAIPTSETLVYIASIPPQYSSLVEEASLPTTTVSVSAGNGTYATGSPPVEFAGVATKTELAGIVVFAGLAVFVGVLVS</sequence>
<proteinExistence type="predicted"/>
<keyword evidence="1" id="KW-0812">Transmembrane</keyword>
<name>A0A9P6GR40_9PLEO</name>
<feature type="chain" id="PRO_5040282489" description="GPI anchored protein" evidence="2">
    <location>
        <begin position="18"/>
        <end position="224"/>
    </location>
</feature>
<protein>
    <recommendedName>
        <fullName evidence="5">GPI anchored protein</fullName>
    </recommendedName>
</protein>
<gene>
    <name evidence="3" type="ORF">PMIN01_03992</name>
</gene>
<feature type="transmembrane region" description="Helical" evidence="1">
    <location>
        <begin position="206"/>
        <end position="223"/>
    </location>
</feature>
<dbReference type="EMBL" id="WJXW01000003">
    <property type="protein sequence ID" value="KAF9738709.1"/>
    <property type="molecule type" value="Genomic_DNA"/>
</dbReference>
<evidence type="ECO:0000313" key="4">
    <source>
        <dbReference type="Proteomes" id="UP000756921"/>
    </source>
</evidence>
<keyword evidence="1" id="KW-0472">Membrane</keyword>
<keyword evidence="4" id="KW-1185">Reference proteome</keyword>
<evidence type="ECO:0008006" key="5">
    <source>
        <dbReference type="Google" id="ProtNLM"/>
    </source>
</evidence>
<feature type="signal peptide" evidence="2">
    <location>
        <begin position="1"/>
        <end position="17"/>
    </location>
</feature>
<dbReference type="OrthoDB" id="5409186at2759"/>
<evidence type="ECO:0000313" key="3">
    <source>
        <dbReference type="EMBL" id="KAF9738709.1"/>
    </source>
</evidence>
<evidence type="ECO:0000256" key="1">
    <source>
        <dbReference type="SAM" id="Phobius"/>
    </source>
</evidence>
<accession>A0A9P6GR40</accession>
<keyword evidence="1" id="KW-1133">Transmembrane helix</keyword>